<organism evidence="1 2">
    <name type="scientific">Mycena metata</name>
    <dbReference type="NCBI Taxonomy" id="1033252"/>
    <lineage>
        <taxon>Eukaryota</taxon>
        <taxon>Fungi</taxon>
        <taxon>Dikarya</taxon>
        <taxon>Basidiomycota</taxon>
        <taxon>Agaricomycotina</taxon>
        <taxon>Agaricomycetes</taxon>
        <taxon>Agaricomycetidae</taxon>
        <taxon>Agaricales</taxon>
        <taxon>Marasmiineae</taxon>
        <taxon>Mycenaceae</taxon>
        <taxon>Mycena</taxon>
    </lineage>
</organism>
<evidence type="ECO:0000313" key="2">
    <source>
        <dbReference type="Proteomes" id="UP001215598"/>
    </source>
</evidence>
<dbReference type="EMBL" id="JARKIB010000038">
    <property type="protein sequence ID" value="KAJ7759936.1"/>
    <property type="molecule type" value="Genomic_DNA"/>
</dbReference>
<dbReference type="Proteomes" id="UP001215598">
    <property type="component" value="Unassembled WGS sequence"/>
</dbReference>
<protein>
    <submittedName>
        <fullName evidence="1">Uncharacterized protein</fullName>
    </submittedName>
</protein>
<accession>A0AAD7JAS5</accession>
<gene>
    <name evidence="1" type="ORF">B0H16DRAFT_1688867</name>
</gene>
<evidence type="ECO:0000313" key="1">
    <source>
        <dbReference type="EMBL" id="KAJ7759936.1"/>
    </source>
</evidence>
<keyword evidence="2" id="KW-1185">Reference proteome</keyword>
<comment type="caution">
    <text evidence="1">The sequence shown here is derived from an EMBL/GenBank/DDBJ whole genome shotgun (WGS) entry which is preliminary data.</text>
</comment>
<proteinExistence type="predicted"/>
<reference evidence="1" key="1">
    <citation type="submission" date="2023-03" db="EMBL/GenBank/DDBJ databases">
        <title>Massive genome expansion in bonnet fungi (Mycena s.s.) driven by repeated elements and novel gene families across ecological guilds.</title>
        <authorList>
            <consortium name="Lawrence Berkeley National Laboratory"/>
            <person name="Harder C.B."/>
            <person name="Miyauchi S."/>
            <person name="Viragh M."/>
            <person name="Kuo A."/>
            <person name="Thoen E."/>
            <person name="Andreopoulos B."/>
            <person name="Lu D."/>
            <person name="Skrede I."/>
            <person name="Drula E."/>
            <person name="Henrissat B."/>
            <person name="Morin E."/>
            <person name="Kohler A."/>
            <person name="Barry K."/>
            <person name="LaButti K."/>
            <person name="Morin E."/>
            <person name="Salamov A."/>
            <person name="Lipzen A."/>
            <person name="Mereny Z."/>
            <person name="Hegedus B."/>
            <person name="Baldrian P."/>
            <person name="Stursova M."/>
            <person name="Weitz H."/>
            <person name="Taylor A."/>
            <person name="Grigoriev I.V."/>
            <person name="Nagy L.G."/>
            <person name="Martin F."/>
            <person name="Kauserud H."/>
        </authorList>
    </citation>
    <scope>NUCLEOTIDE SEQUENCE</scope>
    <source>
        <strain evidence="1">CBHHK182m</strain>
    </source>
</reference>
<sequence>MAAKGNKERQESLHLPNRDAGVAVFVQASPSITSFLSRPHHPRLRPCWPRVHSSLSRRRISCTRCSAHPPLLAFPTPWDRQRSRLGLRLLFAKPRAQAPEDVSPLGIATTALGLASPRPPDLATAYIPIALNQFLHANAPIRVVLALLHGLKWLMTSGVQNAAVCTKGTVPLGVLLYDGLGGLILRWVSGVVRQEGVGAQVISVHVRSFVER</sequence>
<dbReference type="AlphaFoldDB" id="A0AAD7JAS5"/>
<name>A0AAD7JAS5_9AGAR</name>